<feature type="compositionally biased region" description="Polar residues" evidence="1">
    <location>
        <begin position="54"/>
        <end position="70"/>
    </location>
</feature>
<name>A0A6A4H205_9AGAR</name>
<gene>
    <name evidence="2" type="ORF">BT96DRAFT_944922</name>
</gene>
<sequence>MIDDRQEDKEIVQIRFRRLRRLKPTSRNKSSTRTLIIMQSQNAALPSAKRKFSLPSNNVPDSASTATDQQAEPAGKRARTQEPTRGGEISLFNDPASSASPAFHCHVLASMALNQPQLFTEVPTCKNPAARDRQCTQSLPTATIDDSSDIFAPNELRRSPSRINSSTIAMSTLSSLRLIEARSADSNRAFRRKHHCVHVECPIQSQSSSSSVFDSLPWISAMDLSPDEYDLNDIADLSQLPLPASPTDDPRRKNTTTSGAGPAQRQTTSLHTTSSLMAASVSSIQSINPSSVLRNRPVSVSFPSTPRPRLAHSSISFRDLMPLFTCDIHKYRSFVPSSPV</sequence>
<evidence type="ECO:0000313" key="2">
    <source>
        <dbReference type="EMBL" id="KAE9392081.1"/>
    </source>
</evidence>
<feature type="compositionally biased region" description="Polar residues" evidence="1">
    <location>
        <begin position="255"/>
        <end position="272"/>
    </location>
</feature>
<reference evidence="2" key="1">
    <citation type="journal article" date="2019" name="Environ. Microbiol.">
        <title>Fungal ecological strategies reflected in gene transcription - a case study of two litter decomposers.</title>
        <authorList>
            <person name="Barbi F."/>
            <person name="Kohler A."/>
            <person name="Barry K."/>
            <person name="Baskaran P."/>
            <person name="Daum C."/>
            <person name="Fauchery L."/>
            <person name="Ihrmark K."/>
            <person name="Kuo A."/>
            <person name="LaButti K."/>
            <person name="Lipzen A."/>
            <person name="Morin E."/>
            <person name="Grigoriev I.V."/>
            <person name="Henrissat B."/>
            <person name="Lindahl B."/>
            <person name="Martin F."/>
        </authorList>
    </citation>
    <scope>NUCLEOTIDE SEQUENCE</scope>
    <source>
        <strain evidence="2">JB14</strain>
    </source>
</reference>
<feature type="compositionally biased region" description="Polar residues" evidence="1">
    <location>
        <begin position="27"/>
        <end position="44"/>
    </location>
</feature>
<proteinExistence type="predicted"/>
<dbReference type="OrthoDB" id="3204463at2759"/>
<evidence type="ECO:0000256" key="1">
    <source>
        <dbReference type="SAM" id="MobiDB-lite"/>
    </source>
</evidence>
<keyword evidence="3" id="KW-1185">Reference proteome</keyword>
<dbReference type="EMBL" id="ML769605">
    <property type="protein sequence ID" value="KAE9392081.1"/>
    <property type="molecule type" value="Genomic_DNA"/>
</dbReference>
<evidence type="ECO:0000313" key="3">
    <source>
        <dbReference type="Proteomes" id="UP000799118"/>
    </source>
</evidence>
<accession>A0A6A4H205</accession>
<dbReference type="Proteomes" id="UP000799118">
    <property type="component" value="Unassembled WGS sequence"/>
</dbReference>
<organism evidence="2 3">
    <name type="scientific">Gymnopus androsaceus JB14</name>
    <dbReference type="NCBI Taxonomy" id="1447944"/>
    <lineage>
        <taxon>Eukaryota</taxon>
        <taxon>Fungi</taxon>
        <taxon>Dikarya</taxon>
        <taxon>Basidiomycota</taxon>
        <taxon>Agaricomycotina</taxon>
        <taxon>Agaricomycetes</taxon>
        <taxon>Agaricomycetidae</taxon>
        <taxon>Agaricales</taxon>
        <taxon>Marasmiineae</taxon>
        <taxon>Omphalotaceae</taxon>
        <taxon>Gymnopus</taxon>
    </lineage>
</organism>
<feature type="region of interest" description="Disordered" evidence="1">
    <location>
        <begin position="20"/>
        <end position="93"/>
    </location>
</feature>
<protein>
    <submittedName>
        <fullName evidence="2">Uncharacterized protein</fullName>
    </submittedName>
</protein>
<dbReference type="AlphaFoldDB" id="A0A6A4H205"/>
<feature type="region of interest" description="Disordered" evidence="1">
    <location>
        <begin position="239"/>
        <end position="272"/>
    </location>
</feature>